<evidence type="ECO:0000256" key="6">
    <source>
        <dbReference type="ARBA" id="ARBA00023125"/>
    </source>
</evidence>
<keyword evidence="1 10" id="KW-0690">Ribosome biogenesis</keyword>
<feature type="compositionally biased region" description="Basic residues" evidence="12">
    <location>
        <begin position="859"/>
        <end position="869"/>
    </location>
</feature>
<gene>
    <name evidence="14" type="ORF">OVA965_LOCUS4209</name>
    <name evidence="15" type="ORF">TMI583_LOCUS4207</name>
</gene>
<dbReference type="InterPro" id="IPR019775">
    <property type="entry name" value="WD40_repeat_CS"/>
</dbReference>
<feature type="compositionally biased region" description="Basic and acidic residues" evidence="12">
    <location>
        <begin position="1027"/>
        <end position="1045"/>
    </location>
</feature>
<dbReference type="InterPro" id="IPR036388">
    <property type="entry name" value="WH-like_DNA-bd_sf"/>
</dbReference>
<dbReference type="InterPro" id="IPR012972">
    <property type="entry name" value="NLE"/>
</dbReference>
<comment type="function">
    <text evidence="9">TFIIF is a general transcription initiation factor that binds to RNA polymerase II and helps to recruit it to the initiation complex in collaboration with TFIIB. It promotes transcription elongation.</text>
</comment>
<keyword evidence="8 10" id="KW-0539">Nucleus</keyword>
<dbReference type="PANTHER" id="PTHR19855:SF11">
    <property type="entry name" value="RIBOSOME BIOGENESIS PROTEIN WDR12"/>
    <property type="match status" value="1"/>
</dbReference>
<feature type="compositionally biased region" description="Low complexity" evidence="12">
    <location>
        <begin position="638"/>
        <end position="649"/>
    </location>
</feature>
<dbReference type="SUPFAM" id="SSF50916">
    <property type="entry name" value="Rap30/74 interaction domains"/>
    <property type="match status" value="1"/>
</dbReference>
<evidence type="ECO:0000256" key="4">
    <source>
        <dbReference type="ARBA" id="ARBA00022737"/>
    </source>
</evidence>
<evidence type="ECO:0000256" key="11">
    <source>
        <dbReference type="PROSITE-ProRule" id="PRU00221"/>
    </source>
</evidence>
<dbReference type="SUPFAM" id="SSF46785">
    <property type="entry name" value="Winged helix' DNA-binding domain"/>
    <property type="match status" value="1"/>
</dbReference>
<dbReference type="Gene3D" id="2.130.10.10">
    <property type="entry name" value="YVTN repeat-like/Quinoprotein amine dehydrogenase"/>
    <property type="match status" value="1"/>
</dbReference>
<dbReference type="PANTHER" id="PTHR19855">
    <property type="entry name" value="WD40 REPEAT PROTEIN 12, 37"/>
    <property type="match status" value="1"/>
</dbReference>
<dbReference type="PROSITE" id="PS50082">
    <property type="entry name" value="WD_REPEATS_2"/>
    <property type="match status" value="3"/>
</dbReference>
<dbReference type="Gene3D" id="1.10.10.10">
    <property type="entry name" value="Winged helix-like DNA-binding domain superfamily/Winged helix DNA-binding domain"/>
    <property type="match status" value="1"/>
</dbReference>
<dbReference type="InterPro" id="IPR011039">
    <property type="entry name" value="TFIIF_interaction"/>
</dbReference>
<feature type="domain" description="NLE" evidence="13">
    <location>
        <begin position="31"/>
        <end position="99"/>
    </location>
</feature>
<dbReference type="InterPro" id="IPR020472">
    <property type="entry name" value="WD40_PAC1"/>
</dbReference>
<dbReference type="GO" id="GO:0005829">
    <property type="term" value="C:cytosol"/>
    <property type="evidence" value="ECO:0007669"/>
    <property type="project" value="UniProtKB-ARBA"/>
</dbReference>
<dbReference type="InterPro" id="IPR008851">
    <property type="entry name" value="TFIIF-alpha"/>
</dbReference>
<proteinExistence type="inferred from homology"/>
<dbReference type="GO" id="GO:0000463">
    <property type="term" value="P:maturation of LSU-rRNA from tricistronic rRNA transcript (SSU-rRNA, 5.8S rRNA, LSU-rRNA)"/>
    <property type="evidence" value="ECO:0007669"/>
    <property type="project" value="UniProtKB-UniRule"/>
</dbReference>
<dbReference type="GO" id="GO:0006367">
    <property type="term" value="P:transcription initiation at RNA polymerase II promoter"/>
    <property type="evidence" value="ECO:0007669"/>
    <property type="project" value="InterPro"/>
</dbReference>
<dbReference type="PROSITE" id="PS00678">
    <property type="entry name" value="WD_REPEATS_1"/>
    <property type="match status" value="1"/>
</dbReference>
<evidence type="ECO:0000313" key="15">
    <source>
        <dbReference type="EMBL" id="CAF3575224.1"/>
    </source>
</evidence>
<comment type="caution">
    <text evidence="14">The sequence shown here is derived from an EMBL/GenBank/DDBJ whole genome shotgun (WGS) entry which is preliminary data.</text>
</comment>
<reference evidence="14" key="1">
    <citation type="submission" date="2021-02" db="EMBL/GenBank/DDBJ databases">
        <authorList>
            <person name="Nowell W R."/>
        </authorList>
    </citation>
    <scope>NUCLEOTIDE SEQUENCE</scope>
</reference>
<feature type="compositionally biased region" description="Basic and acidic residues" evidence="12">
    <location>
        <begin position="970"/>
        <end position="992"/>
    </location>
</feature>
<evidence type="ECO:0000256" key="2">
    <source>
        <dbReference type="ARBA" id="ARBA00022552"/>
    </source>
</evidence>
<dbReference type="Pfam" id="PF05793">
    <property type="entry name" value="TFIIF_alpha"/>
    <property type="match status" value="1"/>
</dbReference>
<dbReference type="InterPro" id="IPR036322">
    <property type="entry name" value="WD40_repeat_dom_sf"/>
</dbReference>
<feature type="repeat" description="WD" evidence="11">
    <location>
        <begin position="217"/>
        <end position="258"/>
    </location>
</feature>
<dbReference type="SMART" id="SM00320">
    <property type="entry name" value="WD40"/>
    <property type="match status" value="7"/>
</dbReference>
<feature type="compositionally biased region" description="Low complexity" evidence="12">
    <location>
        <begin position="1048"/>
        <end position="1075"/>
    </location>
</feature>
<evidence type="ECO:0000256" key="10">
    <source>
        <dbReference type="HAMAP-Rule" id="MF_03029"/>
    </source>
</evidence>
<dbReference type="InterPro" id="IPR015943">
    <property type="entry name" value="WD40/YVTN_repeat-like_dom_sf"/>
</dbReference>
<comment type="similarity">
    <text evidence="10">Belongs to the WD repeat WDR12/YTM1 family.</text>
</comment>
<dbReference type="Proteomes" id="UP000682733">
    <property type="component" value="Unassembled WGS sequence"/>
</dbReference>
<dbReference type="SUPFAM" id="SSF50978">
    <property type="entry name" value="WD40 repeat-like"/>
    <property type="match status" value="1"/>
</dbReference>
<dbReference type="GO" id="GO:0000466">
    <property type="term" value="P:maturation of 5.8S rRNA from tricistronic rRNA transcript (SSU-rRNA, 5.8S rRNA, LSU-rRNA)"/>
    <property type="evidence" value="ECO:0007669"/>
    <property type="project" value="UniProtKB-UniRule"/>
</dbReference>
<feature type="repeat" description="WD" evidence="11">
    <location>
        <begin position="359"/>
        <end position="394"/>
    </location>
</feature>
<feature type="region of interest" description="Disordered" evidence="12">
    <location>
        <begin position="544"/>
        <end position="595"/>
    </location>
</feature>
<accession>A0A8S2CWT0</accession>
<sequence>MIYPLMSDFQQQQQQQSINAINDQSSSSAEIQVRFITRLDKYAVPSIPLFIPATSSTQQLSTILKSLLTSAEHFTDKDLANIHFDFLFDGEIIRLPLSQQLNERNIPLERLIELEYIERFRPPEPEDSYLHDDWVSACEGYGDILLVGCYDNTVHLWNTEGEHLSTLPGHNGPVRCVRWISSDENNQHCFLSSSHDEAIIRWLYNQNTNTVEELKTYKGHNGSVETISVDPTKTKFVSGSWDKTIKLWGIESGSSSPDKSENLNDKSLDARITINAHTENVSCVKWLNTNEIVSGSWDHSIKLWNMDTLKEAQTFKSTKAVIHCDYSQLNHLIVAGFCDRFIRLYDPRVSEGFVVRSTFTSHTQWVPSLSWSKTNEYVFVSGSYDSFVKLWDIRCSKAPLYDLQGHDNRVLCVDWTIPSLIISGGADNSLKLPVFVVQPTNITQLNIRPTQLQQQQQQQQQYPQPVYQISTVRTQTLPQQPQQQLSQTPLIYQVQPRLISPPQVQQTRLIISPIVQQPRIITSPTVQFSTSLTSPRLTVSQNIQQQQQQQQQQHVTSPPLTTSITRIVTPPTTSIPTNVIPQINPTPPAPGTKEVPVKVQKSNGRYGIMEFASGLSIDLTEWKSAEMRREINSFNYRPPTDLDAPTTTPKFGAGSEYGKEQRERLKRKRYSTKGTNIEDLPWLLSEKNSQDKKVKQYRGLKKGGVATNSSYYVFIKGNEGFEAYPVEDWYSFTPTNVYKTLDFDQAEMEFENRHRNLSKWFLKHQSKKDEAKEAEEEEDGEGQKKSGKQNGKKNEFKLLNKEDYVDEEEDDDEDFGDEDEDNGDRQGKTKNKTAGNNKTTGGINLSDDDDNAMETNNAGKKKPKGRKKIKTEDDDNEAGEDSDDGDHEGDELDYTSDETSEEEDDIKDANTLKSTEKYEEKGIDEQIKVVTDIDKKLEKLENDEEIDLEDSDNEEEEEDDDPGANVIGKDLSEVGKEMRKLLEKDTLNKADESSTDDDDLDDSDDPDKELIVPEEISHKIGQPSALEKAKEIVQNRTTVQDDNKTNKKTTTTSSSTSNASASSTSAGVSTSSNSNDAVTEEKIRELLLRRPMTFGELIQKFIPKKQNMTAEQKDEIIKALAAILQKINYESKLVNGKTRLSLKRS</sequence>
<dbReference type="InterPro" id="IPR028599">
    <property type="entry name" value="WDR12/Ytm1"/>
</dbReference>
<evidence type="ECO:0000256" key="9">
    <source>
        <dbReference type="ARBA" id="ARBA00025232"/>
    </source>
</evidence>
<dbReference type="PROSITE" id="PS50294">
    <property type="entry name" value="WD_REPEATS_REGION"/>
    <property type="match status" value="3"/>
</dbReference>
<dbReference type="GO" id="GO:0030687">
    <property type="term" value="C:preribosome, large subunit precursor"/>
    <property type="evidence" value="ECO:0007669"/>
    <property type="project" value="UniProtKB-UniRule"/>
</dbReference>
<dbReference type="GO" id="GO:0032968">
    <property type="term" value="P:positive regulation of transcription elongation by RNA polymerase II"/>
    <property type="evidence" value="ECO:0007669"/>
    <property type="project" value="InterPro"/>
</dbReference>
<evidence type="ECO:0000313" key="16">
    <source>
        <dbReference type="Proteomes" id="UP000677228"/>
    </source>
</evidence>
<feature type="compositionally biased region" description="Acidic residues" evidence="12">
    <location>
        <begin position="804"/>
        <end position="822"/>
    </location>
</feature>
<keyword evidence="3 11" id="KW-0853">WD repeat</keyword>
<dbReference type="EMBL" id="CAJNOK010001081">
    <property type="protein sequence ID" value="CAF0792508.1"/>
    <property type="molecule type" value="Genomic_DNA"/>
</dbReference>
<dbReference type="Proteomes" id="UP000677228">
    <property type="component" value="Unassembled WGS sequence"/>
</dbReference>
<keyword evidence="6" id="KW-0238">DNA-binding</keyword>
<dbReference type="GO" id="GO:0003677">
    <property type="term" value="F:DNA binding"/>
    <property type="evidence" value="ECO:0007669"/>
    <property type="project" value="UniProtKB-KW"/>
</dbReference>
<dbReference type="FunFam" id="2.130.10.10:FF:001898">
    <property type="entry name" value="Ribosome biogenesis protein WDR12 homolog"/>
    <property type="match status" value="1"/>
</dbReference>
<evidence type="ECO:0000256" key="12">
    <source>
        <dbReference type="SAM" id="MobiDB-lite"/>
    </source>
</evidence>
<evidence type="ECO:0000256" key="1">
    <source>
        <dbReference type="ARBA" id="ARBA00022517"/>
    </source>
</evidence>
<keyword evidence="2 10" id="KW-0698">rRNA processing</keyword>
<feature type="repeat" description="WD" evidence="11">
    <location>
        <begin position="274"/>
        <end position="314"/>
    </location>
</feature>
<feature type="compositionally biased region" description="Polar residues" evidence="12">
    <location>
        <begin position="554"/>
        <end position="583"/>
    </location>
</feature>
<evidence type="ECO:0000256" key="8">
    <source>
        <dbReference type="ARBA" id="ARBA00023242"/>
    </source>
</evidence>
<organism evidence="14 16">
    <name type="scientific">Didymodactylos carnosus</name>
    <dbReference type="NCBI Taxonomy" id="1234261"/>
    <lineage>
        <taxon>Eukaryota</taxon>
        <taxon>Metazoa</taxon>
        <taxon>Spiralia</taxon>
        <taxon>Gnathifera</taxon>
        <taxon>Rotifera</taxon>
        <taxon>Eurotatoria</taxon>
        <taxon>Bdelloidea</taxon>
        <taxon>Philodinida</taxon>
        <taxon>Philodinidae</taxon>
        <taxon>Didymodactylos</taxon>
    </lineage>
</organism>
<name>A0A8S2CWT0_9BILA</name>
<dbReference type="GO" id="GO:0005730">
    <property type="term" value="C:nucleolus"/>
    <property type="evidence" value="ECO:0007669"/>
    <property type="project" value="UniProtKB-SubCell"/>
</dbReference>
<keyword evidence="5" id="KW-0805">Transcription regulation</keyword>
<evidence type="ECO:0000259" key="13">
    <source>
        <dbReference type="Pfam" id="PF08154"/>
    </source>
</evidence>
<dbReference type="GO" id="GO:0043021">
    <property type="term" value="F:ribonucleoprotein complex binding"/>
    <property type="evidence" value="ECO:0007669"/>
    <property type="project" value="UniProtKB-UniRule"/>
</dbReference>
<keyword evidence="4" id="KW-0677">Repeat</keyword>
<evidence type="ECO:0000256" key="5">
    <source>
        <dbReference type="ARBA" id="ARBA00023015"/>
    </source>
</evidence>
<feature type="compositionally biased region" description="Acidic residues" evidence="12">
    <location>
        <begin position="993"/>
        <end position="1007"/>
    </location>
</feature>
<comment type="function">
    <text evidence="10">Required for maturation of ribosomal RNAs and formation of the large ribosomal subunit.</text>
</comment>
<dbReference type="PRINTS" id="PR00320">
    <property type="entry name" value="GPROTEINBRPT"/>
</dbReference>
<feature type="compositionally biased region" description="Basic and acidic residues" evidence="12">
    <location>
        <begin position="907"/>
        <end position="940"/>
    </location>
</feature>
<feature type="compositionally biased region" description="Basic and acidic residues" evidence="12">
    <location>
        <begin position="792"/>
        <end position="803"/>
    </location>
</feature>
<feature type="region of interest" description="Disordered" evidence="12">
    <location>
        <begin position="771"/>
        <end position="1079"/>
    </location>
</feature>
<keyword evidence="7" id="KW-0804">Transcription</keyword>
<feature type="compositionally biased region" description="Acidic residues" evidence="12">
    <location>
        <begin position="941"/>
        <end position="962"/>
    </location>
</feature>
<evidence type="ECO:0000256" key="7">
    <source>
        <dbReference type="ARBA" id="ARBA00023163"/>
    </source>
</evidence>
<dbReference type="CDD" id="cd00200">
    <property type="entry name" value="WD40"/>
    <property type="match status" value="1"/>
</dbReference>
<comment type="subcellular location">
    <subcellularLocation>
        <location evidence="10">Nucleus</location>
        <location evidence="10">Nucleolus</location>
    </subcellularLocation>
    <subcellularLocation>
        <location evidence="10">Nucleus</location>
        <location evidence="10">Nucleoplasm</location>
    </subcellularLocation>
</comment>
<protein>
    <recommendedName>
        <fullName evidence="10">Ribosome biogenesis protein WDR12 homolog</fullName>
    </recommendedName>
</protein>
<dbReference type="AlphaFoldDB" id="A0A8S2CWT0"/>
<dbReference type="InterPro" id="IPR036390">
    <property type="entry name" value="WH_DNA-bd_sf"/>
</dbReference>
<dbReference type="EMBL" id="CAJOBA010001081">
    <property type="protein sequence ID" value="CAF3575224.1"/>
    <property type="molecule type" value="Genomic_DNA"/>
</dbReference>
<evidence type="ECO:0000256" key="3">
    <source>
        <dbReference type="ARBA" id="ARBA00022574"/>
    </source>
</evidence>
<dbReference type="GO" id="GO:0005654">
    <property type="term" value="C:nucleoplasm"/>
    <property type="evidence" value="ECO:0007669"/>
    <property type="project" value="UniProtKB-SubCell"/>
</dbReference>
<dbReference type="Pfam" id="PF08154">
    <property type="entry name" value="NLE"/>
    <property type="match status" value="1"/>
</dbReference>
<feature type="compositionally biased region" description="Low complexity" evidence="12">
    <location>
        <begin position="832"/>
        <end position="844"/>
    </location>
</feature>
<dbReference type="HAMAP" id="MF_03029">
    <property type="entry name" value="WDR12"/>
    <property type="match status" value="1"/>
</dbReference>
<dbReference type="Pfam" id="PF00400">
    <property type="entry name" value="WD40"/>
    <property type="match status" value="6"/>
</dbReference>
<feature type="compositionally biased region" description="Acidic residues" evidence="12">
    <location>
        <begin position="872"/>
        <end position="906"/>
    </location>
</feature>
<evidence type="ECO:0000313" key="14">
    <source>
        <dbReference type="EMBL" id="CAF0792508.1"/>
    </source>
</evidence>
<feature type="compositionally biased region" description="Basic and acidic residues" evidence="12">
    <location>
        <begin position="1008"/>
        <end position="1018"/>
    </location>
</feature>
<dbReference type="InterPro" id="IPR001680">
    <property type="entry name" value="WD40_rpt"/>
</dbReference>
<feature type="region of interest" description="Disordered" evidence="12">
    <location>
        <begin position="636"/>
        <end position="659"/>
    </location>
</feature>
<feature type="compositionally biased region" description="Low complexity" evidence="12">
    <location>
        <begin position="544"/>
        <end position="553"/>
    </location>
</feature>